<accession>A0ABV5THA3</accession>
<dbReference type="RefSeq" id="WP_386157303.1">
    <property type="nucleotide sequence ID" value="NZ_JBHMBS010000006.1"/>
</dbReference>
<gene>
    <name evidence="1" type="ORF">ACFFRH_16305</name>
</gene>
<dbReference type="EMBL" id="JBHMBS010000006">
    <property type="protein sequence ID" value="MFB9677043.1"/>
    <property type="molecule type" value="Genomic_DNA"/>
</dbReference>
<evidence type="ECO:0008006" key="3">
    <source>
        <dbReference type="Google" id="ProtNLM"/>
    </source>
</evidence>
<organism evidence="1 2">
    <name type="scientific">Streptosporangium vulgare</name>
    <dbReference type="NCBI Taxonomy" id="46190"/>
    <lineage>
        <taxon>Bacteria</taxon>
        <taxon>Bacillati</taxon>
        <taxon>Actinomycetota</taxon>
        <taxon>Actinomycetes</taxon>
        <taxon>Streptosporangiales</taxon>
        <taxon>Streptosporangiaceae</taxon>
        <taxon>Streptosporangium</taxon>
    </lineage>
</organism>
<dbReference type="Proteomes" id="UP001589610">
    <property type="component" value="Unassembled WGS sequence"/>
</dbReference>
<evidence type="ECO:0000313" key="1">
    <source>
        <dbReference type="EMBL" id="MFB9677043.1"/>
    </source>
</evidence>
<sequence>MSIGARYEVIPPTSGRAVTSRVGNDDVLRIEWPDPVGDGDGGNDGNGAEIILRHVETGEECGAADLTALSAGVWMASRGGEPIVTDDPGFSLDGLWSYAETRRNREIRAFRTSLGTLGLQVREVEPYVEVIRVTAEDGVIQVEGAIAYGEPIRGAARLVAVARRGPEPVSGPASFQGRWFEGGVEIAPMAEAQVRRRVFWDLYAEISGTRLPLATRLDDITDKKTKVRFPAQRVGQVRVRPYYTETDSLAVALSIEEGSS</sequence>
<protein>
    <recommendedName>
        <fullName evidence="3">Tip attachment protein J domain-containing protein</fullName>
    </recommendedName>
</protein>
<reference evidence="1 2" key="1">
    <citation type="submission" date="2024-09" db="EMBL/GenBank/DDBJ databases">
        <authorList>
            <person name="Sun Q."/>
            <person name="Mori K."/>
        </authorList>
    </citation>
    <scope>NUCLEOTIDE SEQUENCE [LARGE SCALE GENOMIC DNA]</scope>
    <source>
        <strain evidence="1 2">JCM 3028</strain>
    </source>
</reference>
<keyword evidence="2" id="KW-1185">Reference proteome</keyword>
<proteinExistence type="predicted"/>
<evidence type="ECO:0000313" key="2">
    <source>
        <dbReference type="Proteomes" id="UP001589610"/>
    </source>
</evidence>
<comment type="caution">
    <text evidence="1">The sequence shown here is derived from an EMBL/GenBank/DDBJ whole genome shotgun (WGS) entry which is preliminary data.</text>
</comment>
<name>A0ABV5THA3_9ACTN</name>